<dbReference type="STRING" id="307507.A0A2V0NZE1"/>
<dbReference type="AlphaFoldDB" id="A0A2V0NZE1"/>
<feature type="compositionally biased region" description="Acidic residues" evidence="1">
    <location>
        <begin position="63"/>
        <end position="75"/>
    </location>
</feature>
<dbReference type="OrthoDB" id="513924at2759"/>
<dbReference type="Proteomes" id="UP000247498">
    <property type="component" value="Unassembled WGS sequence"/>
</dbReference>
<comment type="caution">
    <text evidence="2">The sequence shown here is derived from an EMBL/GenBank/DDBJ whole genome shotgun (WGS) entry which is preliminary data.</text>
</comment>
<proteinExistence type="predicted"/>
<evidence type="ECO:0000313" key="2">
    <source>
        <dbReference type="EMBL" id="GBF92042.1"/>
    </source>
</evidence>
<feature type="region of interest" description="Disordered" evidence="1">
    <location>
        <begin position="1"/>
        <end position="24"/>
    </location>
</feature>
<accession>A0A2V0NZE1</accession>
<dbReference type="EMBL" id="BDRX01000029">
    <property type="protein sequence ID" value="GBF92042.1"/>
    <property type="molecule type" value="Genomic_DNA"/>
</dbReference>
<protein>
    <submittedName>
        <fullName evidence="2">Uncharacterized protein</fullName>
    </submittedName>
</protein>
<feature type="region of interest" description="Disordered" evidence="1">
    <location>
        <begin position="130"/>
        <end position="155"/>
    </location>
</feature>
<dbReference type="InParanoid" id="A0A2V0NZE1"/>
<organism evidence="2 3">
    <name type="scientific">Raphidocelis subcapitata</name>
    <dbReference type="NCBI Taxonomy" id="307507"/>
    <lineage>
        <taxon>Eukaryota</taxon>
        <taxon>Viridiplantae</taxon>
        <taxon>Chlorophyta</taxon>
        <taxon>core chlorophytes</taxon>
        <taxon>Chlorophyceae</taxon>
        <taxon>CS clade</taxon>
        <taxon>Sphaeropleales</taxon>
        <taxon>Selenastraceae</taxon>
        <taxon>Raphidocelis</taxon>
    </lineage>
</organism>
<reference evidence="2 3" key="1">
    <citation type="journal article" date="2018" name="Sci. Rep.">
        <title>Raphidocelis subcapitata (=Pseudokirchneriella subcapitata) provides an insight into genome evolution and environmental adaptations in the Sphaeropleales.</title>
        <authorList>
            <person name="Suzuki S."/>
            <person name="Yamaguchi H."/>
            <person name="Nakajima N."/>
            <person name="Kawachi M."/>
        </authorList>
    </citation>
    <scope>NUCLEOTIDE SEQUENCE [LARGE SCALE GENOMIC DNA]</scope>
    <source>
        <strain evidence="2 3">NIES-35</strain>
    </source>
</reference>
<name>A0A2V0NZE1_9CHLO</name>
<sequence length="155" mass="15918">MLAFRSVGCGSGPQRGGPRRTRAAAPAAAAAARCRCAAPPPRLRRAAALPPGKAEEGAKGGDSDEEFEGLLPEEDVEVPGTYFDALNRNTRLGKAVAAAVDELEHLNKMELDSLAQADELLKKLGLKSSLFGEAGKPPPLKGGGKAEDGGAGEDS</sequence>
<evidence type="ECO:0000256" key="1">
    <source>
        <dbReference type="SAM" id="MobiDB-lite"/>
    </source>
</evidence>
<evidence type="ECO:0000313" key="3">
    <source>
        <dbReference type="Proteomes" id="UP000247498"/>
    </source>
</evidence>
<gene>
    <name evidence="2" type="ORF">Rsub_04389</name>
</gene>
<feature type="region of interest" description="Disordered" evidence="1">
    <location>
        <begin position="41"/>
        <end position="75"/>
    </location>
</feature>
<keyword evidence="3" id="KW-1185">Reference proteome</keyword>
<feature type="compositionally biased region" description="Basic and acidic residues" evidence="1">
    <location>
        <begin position="53"/>
        <end position="62"/>
    </location>
</feature>